<evidence type="ECO:0000256" key="1">
    <source>
        <dbReference type="SAM" id="SignalP"/>
    </source>
</evidence>
<name>A0A0J8GXZ5_9ALTE</name>
<dbReference type="OrthoDB" id="5450709at2"/>
<keyword evidence="1" id="KW-0732">Signal</keyword>
<dbReference type="PATRIC" id="fig|1513271.3.peg.1598"/>
<reference evidence="2 3" key="1">
    <citation type="submission" date="2015-04" db="EMBL/GenBank/DDBJ databases">
        <title>Draft Genome Sequence of the Novel Agar-Digesting Marine Bacterium Q1.</title>
        <authorList>
            <person name="Li Y."/>
            <person name="Li D."/>
            <person name="Chen G."/>
            <person name="Du Z."/>
        </authorList>
    </citation>
    <scope>NUCLEOTIDE SEQUENCE [LARGE SCALE GENOMIC DNA]</scope>
    <source>
        <strain evidence="2 3">Q1</strain>
    </source>
</reference>
<evidence type="ECO:0000313" key="3">
    <source>
        <dbReference type="Proteomes" id="UP000037600"/>
    </source>
</evidence>
<proteinExistence type="predicted"/>
<keyword evidence="3" id="KW-1185">Reference proteome</keyword>
<evidence type="ECO:0008006" key="4">
    <source>
        <dbReference type="Google" id="ProtNLM"/>
    </source>
</evidence>
<accession>A0A0J8GXZ5</accession>
<dbReference type="AlphaFoldDB" id="A0A0J8GXZ5"/>
<dbReference type="Pfam" id="PF12094">
    <property type="entry name" value="DUF3570"/>
    <property type="match status" value="1"/>
</dbReference>
<sequence>MNKSALKALSTAALALPGVSTQVQANDSKVGVRLHNYSEGDVAAGDVDGTTTDRYGIKVGQFMLTTSIADNLNLALSYQQETMSGASPWYTKKLSSGQVKQVMSGASIADTRKDWNAAIQYKLDNITLSTNLAQSKEDDYASTSYGLGLGYEFSDNVTSVNLAVDTSDDELNPAGTQASILSDKKESWSGFIAVSRIINKNLIAQIGVGISHKSGYLSDPYKKVNFSIANKLELAADTRPEERQAKTLATKIRYFIPKLNSALHFDYRFYQDDWEVVSHTYDLAWYQNLNYGWQIIPSIRFYAQTESFFYENYYEIKRPDNFHSTDYRLSGYGAYTLGLKLNKRFEDWLFTIGYQNYQSDSNYGFSQPNEASLSLIDFQLFSLGFDYSF</sequence>
<dbReference type="SUPFAM" id="SSF56935">
    <property type="entry name" value="Porins"/>
    <property type="match status" value="1"/>
</dbReference>
<evidence type="ECO:0000313" key="2">
    <source>
        <dbReference type="EMBL" id="KMT65598.1"/>
    </source>
</evidence>
<comment type="caution">
    <text evidence="2">The sequence shown here is derived from an EMBL/GenBank/DDBJ whole genome shotgun (WGS) entry which is preliminary data.</text>
</comment>
<dbReference type="Proteomes" id="UP000037600">
    <property type="component" value="Unassembled WGS sequence"/>
</dbReference>
<protein>
    <recommendedName>
        <fullName evidence="4">DUF3570 domain-containing protein</fullName>
    </recommendedName>
</protein>
<dbReference type="InterPro" id="IPR021953">
    <property type="entry name" value="DUF3570"/>
</dbReference>
<dbReference type="RefSeq" id="WP_048691394.1">
    <property type="nucleotide sequence ID" value="NZ_KQ130487.1"/>
</dbReference>
<feature type="chain" id="PRO_5005298663" description="DUF3570 domain-containing protein" evidence="1">
    <location>
        <begin position="26"/>
        <end position="389"/>
    </location>
</feature>
<dbReference type="STRING" id="1513271.XM47_07825"/>
<gene>
    <name evidence="2" type="ORF">XM47_07825</name>
</gene>
<organism evidence="2 3">
    <name type="scientific">Catenovulum maritimum</name>
    <dbReference type="NCBI Taxonomy" id="1513271"/>
    <lineage>
        <taxon>Bacteria</taxon>
        <taxon>Pseudomonadati</taxon>
        <taxon>Pseudomonadota</taxon>
        <taxon>Gammaproteobacteria</taxon>
        <taxon>Alteromonadales</taxon>
        <taxon>Alteromonadaceae</taxon>
        <taxon>Catenovulum</taxon>
    </lineage>
</organism>
<feature type="signal peptide" evidence="1">
    <location>
        <begin position="1"/>
        <end position="25"/>
    </location>
</feature>
<dbReference type="EMBL" id="LAZL01000010">
    <property type="protein sequence ID" value="KMT65598.1"/>
    <property type="molecule type" value="Genomic_DNA"/>
</dbReference>